<feature type="transmembrane region" description="Helical" evidence="9">
    <location>
        <begin position="17"/>
        <end position="39"/>
    </location>
</feature>
<evidence type="ECO:0000259" key="10">
    <source>
        <dbReference type="PROSITE" id="PS50850"/>
    </source>
</evidence>
<dbReference type="CDD" id="cd17503">
    <property type="entry name" value="MFS_LmrB_MDR_like"/>
    <property type="match status" value="1"/>
</dbReference>
<evidence type="ECO:0000256" key="2">
    <source>
        <dbReference type="ARBA" id="ARBA00008537"/>
    </source>
</evidence>
<evidence type="ECO:0000256" key="8">
    <source>
        <dbReference type="SAM" id="MobiDB-lite"/>
    </source>
</evidence>
<gene>
    <name evidence="11" type="ORF">J2TS6_32410</name>
</gene>
<keyword evidence="7 9" id="KW-0472">Membrane</keyword>
<dbReference type="PANTHER" id="PTHR42718:SF9">
    <property type="entry name" value="MAJOR FACILITATOR SUPERFAMILY MULTIDRUG TRANSPORTER MFSC"/>
    <property type="match status" value="1"/>
</dbReference>
<feature type="transmembrane region" description="Helical" evidence="9">
    <location>
        <begin position="308"/>
        <end position="329"/>
    </location>
</feature>
<name>A0A919XJP0_9BACL</name>
<feature type="region of interest" description="Disordered" evidence="8">
    <location>
        <begin position="486"/>
        <end position="507"/>
    </location>
</feature>
<feature type="transmembrane region" description="Helical" evidence="9">
    <location>
        <begin position="361"/>
        <end position="382"/>
    </location>
</feature>
<comment type="caution">
    <text evidence="11">The sequence shown here is derived from an EMBL/GenBank/DDBJ whole genome shotgun (WGS) entry which is preliminary data.</text>
</comment>
<evidence type="ECO:0000313" key="11">
    <source>
        <dbReference type="EMBL" id="GIO32100.1"/>
    </source>
</evidence>
<dbReference type="GO" id="GO:0005886">
    <property type="term" value="C:plasma membrane"/>
    <property type="evidence" value="ECO:0007669"/>
    <property type="project" value="UniProtKB-SubCell"/>
</dbReference>
<keyword evidence="4" id="KW-1003">Cell membrane</keyword>
<dbReference type="SUPFAM" id="SSF103473">
    <property type="entry name" value="MFS general substrate transporter"/>
    <property type="match status" value="1"/>
</dbReference>
<evidence type="ECO:0000256" key="6">
    <source>
        <dbReference type="ARBA" id="ARBA00022989"/>
    </source>
</evidence>
<evidence type="ECO:0000256" key="3">
    <source>
        <dbReference type="ARBA" id="ARBA00022448"/>
    </source>
</evidence>
<dbReference type="Gene3D" id="1.20.1720.10">
    <property type="entry name" value="Multidrug resistance protein D"/>
    <property type="match status" value="1"/>
</dbReference>
<dbReference type="NCBIfam" id="TIGR00711">
    <property type="entry name" value="efflux_EmrB"/>
    <property type="match status" value="1"/>
</dbReference>
<evidence type="ECO:0000256" key="9">
    <source>
        <dbReference type="SAM" id="Phobius"/>
    </source>
</evidence>
<dbReference type="EMBL" id="BORQ01000004">
    <property type="protein sequence ID" value="GIO32100.1"/>
    <property type="molecule type" value="Genomic_DNA"/>
</dbReference>
<dbReference type="InterPro" id="IPR011701">
    <property type="entry name" value="MFS"/>
</dbReference>
<feature type="transmembrane region" description="Helical" evidence="9">
    <location>
        <begin position="141"/>
        <end position="160"/>
    </location>
</feature>
<dbReference type="InterPro" id="IPR004638">
    <property type="entry name" value="EmrB-like"/>
</dbReference>
<keyword evidence="3" id="KW-0813">Transport</keyword>
<keyword evidence="12" id="KW-1185">Reference proteome</keyword>
<dbReference type="PRINTS" id="PR01036">
    <property type="entry name" value="TCRTETB"/>
</dbReference>
<dbReference type="Gene3D" id="1.20.1250.20">
    <property type="entry name" value="MFS general substrate transporter like domains"/>
    <property type="match status" value="1"/>
</dbReference>
<feature type="transmembrane region" description="Helical" evidence="9">
    <location>
        <begin position="204"/>
        <end position="223"/>
    </location>
</feature>
<feature type="transmembrane region" description="Helical" evidence="9">
    <location>
        <begin position="113"/>
        <end position="134"/>
    </location>
</feature>
<evidence type="ECO:0000256" key="5">
    <source>
        <dbReference type="ARBA" id="ARBA00022692"/>
    </source>
</evidence>
<dbReference type="RefSeq" id="WP_160038614.1">
    <property type="nucleotide sequence ID" value="NZ_BORQ01000004.1"/>
</dbReference>
<dbReference type="Pfam" id="PF07690">
    <property type="entry name" value="MFS_1"/>
    <property type="match status" value="1"/>
</dbReference>
<feature type="transmembrane region" description="Helical" evidence="9">
    <location>
        <begin position="235"/>
        <end position="255"/>
    </location>
</feature>
<feature type="transmembrane region" description="Helical" evidence="9">
    <location>
        <begin position="461"/>
        <end position="479"/>
    </location>
</feature>
<organism evidence="11 12">
    <name type="scientific">Paenibacillus albilobatus</name>
    <dbReference type="NCBI Taxonomy" id="2716884"/>
    <lineage>
        <taxon>Bacteria</taxon>
        <taxon>Bacillati</taxon>
        <taxon>Bacillota</taxon>
        <taxon>Bacilli</taxon>
        <taxon>Bacillales</taxon>
        <taxon>Paenibacillaceae</taxon>
        <taxon>Paenibacillus</taxon>
    </lineage>
</organism>
<dbReference type="PANTHER" id="PTHR42718">
    <property type="entry name" value="MAJOR FACILITATOR SUPERFAMILY MULTIDRUG TRANSPORTER MFSC"/>
    <property type="match status" value="1"/>
</dbReference>
<accession>A0A919XJP0</accession>
<feature type="transmembrane region" description="Helical" evidence="9">
    <location>
        <begin position="336"/>
        <end position="355"/>
    </location>
</feature>
<comment type="subcellular location">
    <subcellularLocation>
        <location evidence="1">Cell membrane</location>
        <topology evidence="1">Multi-pass membrane protein</topology>
    </subcellularLocation>
</comment>
<feature type="transmembrane region" description="Helical" evidence="9">
    <location>
        <begin position="84"/>
        <end position="107"/>
    </location>
</feature>
<dbReference type="GO" id="GO:0022857">
    <property type="term" value="F:transmembrane transporter activity"/>
    <property type="evidence" value="ECO:0007669"/>
    <property type="project" value="InterPro"/>
</dbReference>
<comment type="similarity">
    <text evidence="2">Belongs to the major facilitator superfamily. EmrB family.</text>
</comment>
<feature type="compositionally biased region" description="Basic and acidic residues" evidence="8">
    <location>
        <begin position="486"/>
        <end position="495"/>
    </location>
</feature>
<keyword evidence="6 9" id="KW-1133">Transmembrane helix</keyword>
<dbReference type="Proteomes" id="UP000679779">
    <property type="component" value="Unassembled WGS sequence"/>
</dbReference>
<feature type="transmembrane region" description="Helical" evidence="9">
    <location>
        <begin position="276"/>
        <end position="296"/>
    </location>
</feature>
<sequence>MNSSQAQSLEHIKKGPIIAALLIGAFVAFLNQTLMNVALPKIMEDLGITQAATGQWLTTGYMLVNGVLIPVTAFLIARFTTRQLFISAMTLFSIGTLICALAPSFGVLMVGRLIQAGGAGILMPLMTVVFLNIFPIEKRGSAMGMMGIAMILAPAIGPTLSGYLVEHYSWRVLFYVILPFAVLATLIGVFFLKNVTRVTKPKFDAVSVILSTIGFGGLLYGFSDAGTDGWGSQQVIWSLAVGTVALIAFVWMQLVSKNPMLEFRIFKYNMFTLTTLINVIVTMAMYAGMILMPLFLQNIRGFTPLQSGLMMLPGAILMGIMSPITGAIFDKIGARWLSVIGLAITTYMTYEFSRLNVETTYAHLITIYTIRMFGMSLMMMPIQTAGLNQLPRSLNAHGTAMSNTLRTISGSIGTAILVTVMTSQTKHYVTEGLKAGVAKATDKAQMGALTAQSMVHGINDAFVIATWLSAVSLVLAFFIKKTKPQDENMKSEKTELPNVGKTVNAKG</sequence>
<feature type="transmembrane region" description="Helical" evidence="9">
    <location>
        <begin position="59"/>
        <end position="77"/>
    </location>
</feature>
<evidence type="ECO:0000256" key="4">
    <source>
        <dbReference type="ARBA" id="ARBA00022475"/>
    </source>
</evidence>
<feature type="transmembrane region" description="Helical" evidence="9">
    <location>
        <begin position="172"/>
        <end position="192"/>
    </location>
</feature>
<dbReference type="PROSITE" id="PS50850">
    <property type="entry name" value="MFS"/>
    <property type="match status" value="1"/>
</dbReference>
<reference evidence="11" key="1">
    <citation type="submission" date="2021-03" db="EMBL/GenBank/DDBJ databases">
        <title>Antimicrobial resistance genes in bacteria isolated from Japanese honey, and their potential for conferring macrolide and lincosamide resistance in the American foulbrood pathogen Paenibacillus larvae.</title>
        <authorList>
            <person name="Okamoto M."/>
            <person name="Kumagai M."/>
            <person name="Kanamori H."/>
            <person name="Takamatsu D."/>
        </authorList>
    </citation>
    <scope>NUCLEOTIDE SEQUENCE</scope>
    <source>
        <strain evidence="11">J2TS6</strain>
    </source>
</reference>
<dbReference type="AlphaFoldDB" id="A0A919XJP0"/>
<evidence type="ECO:0000256" key="7">
    <source>
        <dbReference type="ARBA" id="ARBA00023136"/>
    </source>
</evidence>
<dbReference type="InterPro" id="IPR036259">
    <property type="entry name" value="MFS_trans_sf"/>
</dbReference>
<dbReference type="InterPro" id="IPR020846">
    <property type="entry name" value="MFS_dom"/>
</dbReference>
<feature type="transmembrane region" description="Helical" evidence="9">
    <location>
        <begin position="403"/>
        <end position="423"/>
    </location>
</feature>
<keyword evidence="5 9" id="KW-0812">Transmembrane</keyword>
<evidence type="ECO:0000256" key="1">
    <source>
        <dbReference type="ARBA" id="ARBA00004651"/>
    </source>
</evidence>
<proteinExistence type="inferred from homology"/>
<feature type="domain" description="Major facilitator superfamily (MFS) profile" evidence="10">
    <location>
        <begin position="17"/>
        <end position="484"/>
    </location>
</feature>
<evidence type="ECO:0000313" key="12">
    <source>
        <dbReference type="Proteomes" id="UP000679779"/>
    </source>
</evidence>
<protein>
    <submittedName>
        <fullName evidence="11">MFS transporter</fullName>
    </submittedName>
</protein>